<comment type="caution">
    <text evidence="1">The sequence shown here is derived from an EMBL/GenBank/DDBJ whole genome shotgun (WGS) entry which is preliminary data.</text>
</comment>
<dbReference type="Proteomes" id="UP000486601">
    <property type="component" value="Unassembled WGS sequence"/>
</dbReference>
<accession>A0A7X5PCU6</accession>
<organism evidence="1 2">
    <name type="scientific">Clostridium sporogenes</name>
    <dbReference type="NCBI Taxonomy" id="1509"/>
    <lineage>
        <taxon>Bacteria</taxon>
        <taxon>Bacillati</taxon>
        <taxon>Bacillota</taxon>
        <taxon>Clostridia</taxon>
        <taxon>Eubacteriales</taxon>
        <taxon>Clostridiaceae</taxon>
        <taxon>Clostridium</taxon>
    </lineage>
</organism>
<sequence>MNKVEIKKLFWKLVDGIEYCSDTVVENEVGVIVERGMMLSNDYSIMFGLDDGAIRIYNKEHSSLIAFTEESEILFILKELFESLEITKEAPEIPAQEQPDYTTEYRIDTFSRLILTTDKRFYDDAINNYNGIPIVMVGNFSEAEEIYLSQFGQRLYLVQIPLDK</sequence>
<reference evidence="1 2" key="1">
    <citation type="submission" date="2019-04" db="EMBL/GenBank/DDBJ databases">
        <title>Genome sequencing of Clostridium botulinum Groups I-IV and Clostridium butyricum.</title>
        <authorList>
            <person name="Brunt J."/>
            <person name="Van Vliet A.H.M."/>
            <person name="Stringer S.C."/>
            <person name="Carter A.T."/>
            <person name="Peck M.W."/>
        </authorList>
    </citation>
    <scope>NUCLEOTIDE SEQUENCE [LARGE SCALE GENOMIC DNA]</scope>
    <source>
        <strain evidence="1 2">IFR 18/108</strain>
    </source>
</reference>
<dbReference type="EMBL" id="SXCS01000018">
    <property type="protein sequence ID" value="NFR63610.1"/>
    <property type="molecule type" value="Genomic_DNA"/>
</dbReference>
<dbReference type="RefSeq" id="WP_040108686.1">
    <property type="nucleotide sequence ID" value="NZ_JACBEA010000035.1"/>
</dbReference>
<evidence type="ECO:0000313" key="2">
    <source>
        <dbReference type="Proteomes" id="UP000486601"/>
    </source>
</evidence>
<gene>
    <name evidence="1" type="ORF">FDF70_19505</name>
</gene>
<dbReference type="AlphaFoldDB" id="A0A7X5PCU6"/>
<name>A0A7X5PCU6_CLOSG</name>
<proteinExistence type="predicted"/>
<protein>
    <submittedName>
        <fullName evidence="1">Uncharacterized protein</fullName>
    </submittedName>
</protein>
<evidence type="ECO:0000313" key="1">
    <source>
        <dbReference type="EMBL" id="NFR63610.1"/>
    </source>
</evidence>